<name>A0ABR0E618_ZASCE</name>
<accession>A0ABR0E618</accession>
<dbReference type="InterPro" id="IPR038883">
    <property type="entry name" value="AN11006-like"/>
</dbReference>
<dbReference type="PANTHER" id="PTHR42085">
    <property type="entry name" value="F-BOX DOMAIN-CONTAINING PROTEIN"/>
    <property type="match status" value="1"/>
</dbReference>
<evidence type="ECO:0000313" key="1">
    <source>
        <dbReference type="EMBL" id="KAK4496543.1"/>
    </source>
</evidence>
<sequence length="191" mass="22213">MADEDGSDHQQNCRLLALPGELKNRIYRLVLVQPEDTPIIITSTGYHRGGGLLQTCEQVRREALKIFFYENEFEHPLRRWNPTPMCNFMSTIARLELDCPKAEMVYEVPIEPCWRHLVQWCCQIHKGVLTSDVINPGALRKEDVLDLQTHMVAMMMLTVRTMCSQPWSLVEELLEGMRPSLITADRRWEDD</sequence>
<comment type="caution">
    <text evidence="1">The sequence shown here is derived from an EMBL/GenBank/DDBJ whole genome shotgun (WGS) entry which is preliminary data.</text>
</comment>
<reference evidence="1 2" key="1">
    <citation type="journal article" date="2023" name="G3 (Bethesda)">
        <title>A chromosome-level genome assembly of Zasmidium syzygii isolated from banana leaves.</title>
        <authorList>
            <person name="van Westerhoven A.C."/>
            <person name="Mehrabi R."/>
            <person name="Talebi R."/>
            <person name="Steentjes M.B.F."/>
            <person name="Corcolon B."/>
            <person name="Chong P.A."/>
            <person name="Kema G.H.J."/>
            <person name="Seidl M.F."/>
        </authorList>
    </citation>
    <scope>NUCLEOTIDE SEQUENCE [LARGE SCALE GENOMIC DNA]</scope>
    <source>
        <strain evidence="1 2">P124</strain>
    </source>
</reference>
<protein>
    <submittedName>
        <fullName evidence="1">Uncharacterized protein</fullName>
    </submittedName>
</protein>
<organism evidence="1 2">
    <name type="scientific">Zasmidium cellare</name>
    <name type="common">Wine cellar mold</name>
    <name type="synonym">Racodium cellare</name>
    <dbReference type="NCBI Taxonomy" id="395010"/>
    <lineage>
        <taxon>Eukaryota</taxon>
        <taxon>Fungi</taxon>
        <taxon>Dikarya</taxon>
        <taxon>Ascomycota</taxon>
        <taxon>Pezizomycotina</taxon>
        <taxon>Dothideomycetes</taxon>
        <taxon>Dothideomycetidae</taxon>
        <taxon>Mycosphaerellales</taxon>
        <taxon>Mycosphaerellaceae</taxon>
        <taxon>Zasmidium</taxon>
    </lineage>
</organism>
<proteinExistence type="predicted"/>
<keyword evidence="2" id="KW-1185">Reference proteome</keyword>
<evidence type="ECO:0000313" key="2">
    <source>
        <dbReference type="Proteomes" id="UP001305779"/>
    </source>
</evidence>
<gene>
    <name evidence="1" type="ORF">PRZ48_012523</name>
</gene>
<dbReference type="EMBL" id="JAXOVC010000010">
    <property type="protein sequence ID" value="KAK4496543.1"/>
    <property type="molecule type" value="Genomic_DNA"/>
</dbReference>
<dbReference type="PANTHER" id="PTHR42085:SF1">
    <property type="entry name" value="F-BOX DOMAIN-CONTAINING PROTEIN"/>
    <property type="match status" value="1"/>
</dbReference>
<dbReference type="Proteomes" id="UP001305779">
    <property type="component" value="Unassembled WGS sequence"/>
</dbReference>